<feature type="compositionally biased region" description="Low complexity" evidence="1">
    <location>
        <begin position="743"/>
        <end position="754"/>
    </location>
</feature>
<accession>A0A1D3CRE0</accession>
<reference evidence="2 3" key="1">
    <citation type="journal article" date="2016" name="BMC Genomics">
        <title>Comparative genomics reveals Cyclospora cayetanensis possesses coccidia-like metabolism and invasion components but unique surface antigens.</title>
        <authorList>
            <person name="Liu S."/>
            <person name="Wang L."/>
            <person name="Zheng H."/>
            <person name="Xu Z."/>
            <person name="Roellig D.M."/>
            <person name="Li N."/>
            <person name="Frace M.A."/>
            <person name="Tang K."/>
            <person name="Arrowood M.J."/>
            <person name="Moss D.M."/>
            <person name="Zhang L."/>
            <person name="Feng Y."/>
            <person name="Xiao L."/>
        </authorList>
    </citation>
    <scope>NUCLEOTIDE SEQUENCE [LARGE SCALE GENOMIC DNA]</scope>
    <source>
        <strain evidence="2 3">CHN_HEN01</strain>
    </source>
</reference>
<evidence type="ECO:0000256" key="1">
    <source>
        <dbReference type="SAM" id="MobiDB-lite"/>
    </source>
</evidence>
<dbReference type="EMBL" id="JROU02002250">
    <property type="protein sequence ID" value="OEH73743.1"/>
    <property type="molecule type" value="Genomic_DNA"/>
</dbReference>
<gene>
    <name evidence="2" type="ORF">cyc_00707</name>
</gene>
<evidence type="ECO:0000313" key="2">
    <source>
        <dbReference type="EMBL" id="OEH73743.1"/>
    </source>
</evidence>
<dbReference type="InParanoid" id="A0A1D3CRE0"/>
<keyword evidence="3" id="KW-1185">Reference proteome</keyword>
<organism evidence="2 3">
    <name type="scientific">Cyclospora cayetanensis</name>
    <dbReference type="NCBI Taxonomy" id="88456"/>
    <lineage>
        <taxon>Eukaryota</taxon>
        <taxon>Sar</taxon>
        <taxon>Alveolata</taxon>
        <taxon>Apicomplexa</taxon>
        <taxon>Conoidasida</taxon>
        <taxon>Coccidia</taxon>
        <taxon>Eucoccidiorida</taxon>
        <taxon>Eimeriorina</taxon>
        <taxon>Eimeriidae</taxon>
        <taxon>Cyclospora</taxon>
    </lineage>
</organism>
<protein>
    <submittedName>
        <fullName evidence="2">Uncharacterized protein</fullName>
    </submittedName>
</protein>
<feature type="compositionally biased region" description="Polar residues" evidence="1">
    <location>
        <begin position="656"/>
        <end position="678"/>
    </location>
</feature>
<name>A0A1D3CRE0_9EIME</name>
<comment type="caution">
    <text evidence="2">The sequence shown here is derived from an EMBL/GenBank/DDBJ whole genome shotgun (WGS) entry which is preliminary data.</text>
</comment>
<feature type="region of interest" description="Disordered" evidence="1">
    <location>
        <begin position="820"/>
        <end position="846"/>
    </location>
</feature>
<sequence>MRRMTYAEAAAGAAGTNSDHHQQQQQASTGTSPSLCSAESSRDYGKDGRFAASRGSSREDLPSAGSLCFNAAHPAISPVGANPGTVKFLKERYERQGSENGLTNVPRLRLPSSAQSFSSSCSAGAPRGAESRNSTDDAKHWEVLADAEACAEIIKQLLLEKQQLQQQVDYLWNQKEAFRCANERMGPVGPRLNLGALREKCEDRAGLVGVKEHQRQNALQHPPEKGKQPKKPVPLPQKQQNKLAGIPGMAPLNLEALQRSGGSHVSGAVATANTDCRGLPSRSLRTGGPLTCRAPLAWSALKTPRRRFGDGVISARASSGTWQRRGPGDEEEQQHRAIEKALITSLRSMNILGSFGRGGANGSRKCSKTAAGANWEPTPEVALTHCTSTPDKGFWHSTFLCVLKIEGTDFFLDAVQQPLQQQHSLRHSHSSASKFLSSLSLAADPADGHAMNGARILASKETAGVFEVCVRHLLTDDNWVRSLCISMYWGLTSVVDPAELPPDQTLQHGLSMDETQAGALEDRCVSSITSESGREEEEMVGGAGDSNGKNKLWSGWDLVALMYQRKPYSAMNQLLLQKGPAAEQVFIVRAKDRHTGVMPLFHRSTQKYLHVHPTMGLVGLVPPVIEQEKQMRLLQKSEHQHNKRSRRRLKARTPLENLQQQQEGSNCNVSSSDQNTAETKQEPVTPDMFLRPCRVEMIPLADLLLQQSVQRLLSSVQETVPQKQPEETSWEGSGDTGPKAPADSASSCSHSRSSSDQEDSFDGVVASEGVGSLDLGSCKDSRHPLVPPLGFSSTVAQPTCLSPAQQQPVTLEFHLDDEGVDTDMEGEGVRRCGSDRSSDNKTAYVDGHVLY</sequence>
<dbReference type="Proteomes" id="UP000095192">
    <property type="component" value="Unassembled WGS sequence"/>
</dbReference>
<feature type="region of interest" description="Disordered" evidence="1">
    <location>
        <begin position="716"/>
        <end position="762"/>
    </location>
</feature>
<proteinExistence type="predicted"/>
<feature type="region of interest" description="Disordered" evidence="1">
    <location>
        <begin position="1"/>
        <end position="60"/>
    </location>
</feature>
<feature type="region of interest" description="Disordered" evidence="1">
    <location>
        <begin position="116"/>
        <end position="136"/>
    </location>
</feature>
<evidence type="ECO:0000313" key="3">
    <source>
        <dbReference type="Proteomes" id="UP000095192"/>
    </source>
</evidence>
<dbReference type="AlphaFoldDB" id="A0A1D3CRE0"/>
<feature type="compositionally biased region" description="Low complexity" evidence="1">
    <location>
        <begin position="116"/>
        <end position="125"/>
    </location>
</feature>
<feature type="region of interest" description="Disordered" evidence="1">
    <location>
        <begin position="634"/>
        <end position="685"/>
    </location>
</feature>
<dbReference type="VEuPathDB" id="ToxoDB:LOC34617833"/>
<feature type="region of interest" description="Disordered" evidence="1">
    <location>
        <begin position="213"/>
        <end position="238"/>
    </location>
</feature>
<feature type="compositionally biased region" description="Basic residues" evidence="1">
    <location>
        <begin position="641"/>
        <end position="651"/>
    </location>
</feature>
<feature type="compositionally biased region" description="Polar residues" evidence="1">
    <location>
        <begin position="23"/>
        <end position="39"/>
    </location>
</feature>
<feature type="compositionally biased region" description="Basic and acidic residues" evidence="1">
    <location>
        <begin position="40"/>
        <end position="49"/>
    </location>
</feature>
<dbReference type="VEuPathDB" id="ToxoDB:cyc_00707"/>
<feature type="compositionally biased region" description="Basic and acidic residues" evidence="1">
    <location>
        <begin position="827"/>
        <end position="839"/>
    </location>
</feature>